<keyword evidence="3" id="KW-1185">Reference proteome</keyword>
<name>A0A9N9H6E4_9GLOM</name>
<evidence type="ECO:0000313" key="3">
    <source>
        <dbReference type="Proteomes" id="UP000789572"/>
    </source>
</evidence>
<proteinExistence type="predicted"/>
<feature type="compositionally biased region" description="Low complexity" evidence="1">
    <location>
        <begin position="264"/>
        <end position="282"/>
    </location>
</feature>
<protein>
    <submittedName>
        <fullName evidence="2">6816_t:CDS:1</fullName>
    </submittedName>
</protein>
<sequence>MSTTNTTSPSAVSSPLSYSAVLQQPPLPSTSLIKVIPTTVPLVNPDGSFTIFSWKNTKSSLTNKPFVGRVPPDTSSPNSLFIDRKANNISDNAIKSFFRNDLLGVAFFPADRFLQLTFNDTTTYEKYLSLTSVIINDKRIYFTPPKSVPRRSIVVHLHGLPIMPRDTINNAITNALSPHCTVKEIAPVLISDTNLLTPKWDAVVELIPDKEIPVHLTILNSSVALTFLNSASICLYCHKQDHMNSNCPLRPHPRPNPRKTYAFTSSQNQSNTNTNTNLNVSQATMNIDPHSSTTNVTSLSQNSLQSSIHAPKIPEMLNESDKKDYIDNDLSSSSSFSNTSDNNNVNINTNSSSQDNSMDIETDNNDDNNTDTQTYEVVTNHHSKLRSSSRYTNSHASLSSPYPTNTNRSPQNKQ</sequence>
<accession>A0A9N9H6E4</accession>
<feature type="compositionally biased region" description="Low complexity" evidence="1">
    <location>
        <begin position="328"/>
        <end position="353"/>
    </location>
</feature>
<dbReference type="Proteomes" id="UP000789572">
    <property type="component" value="Unassembled WGS sequence"/>
</dbReference>
<feature type="compositionally biased region" description="Polar residues" evidence="1">
    <location>
        <begin position="283"/>
        <end position="308"/>
    </location>
</feature>
<organism evidence="2 3">
    <name type="scientific">Paraglomus occultum</name>
    <dbReference type="NCBI Taxonomy" id="144539"/>
    <lineage>
        <taxon>Eukaryota</taxon>
        <taxon>Fungi</taxon>
        <taxon>Fungi incertae sedis</taxon>
        <taxon>Mucoromycota</taxon>
        <taxon>Glomeromycotina</taxon>
        <taxon>Glomeromycetes</taxon>
        <taxon>Paraglomerales</taxon>
        <taxon>Paraglomeraceae</taxon>
        <taxon>Paraglomus</taxon>
    </lineage>
</organism>
<dbReference type="AlphaFoldDB" id="A0A9N9H6E4"/>
<reference evidence="2" key="1">
    <citation type="submission" date="2021-06" db="EMBL/GenBank/DDBJ databases">
        <authorList>
            <person name="Kallberg Y."/>
            <person name="Tangrot J."/>
            <person name="Rosling A."/>
        </authorList>
    </citation>
    <scope>NUCLEOTIDE SEQUENCE</scope>
    <source>
        <strain evidence="2">IA702</strain>
    </source>
</reference>
<feature type="compositionally biased region" description="Polar residues" evidence="1">
    <location>
        <begin position="388"/>
        <end position="414"/>
    </location>
</feature>
<feature type="region of interest" description="Disordered" evidence="1">
    <location>
        <begin position="247"/>
        <end position="414"/>
    </location>
</feature>
<evidence type="ECO:0000256" key="1">
    <source>
        <dbReference type="SAM" id="MobiDB-lite"/>
    </source>
</evidence>
<dbReference type="EMBL" id="CAJVPJ010004445">
    <property type="protein sequence ID" value="CAG8652198.1"/>
    <property type="molecule type" value="Genomic_DNA"/>
</dbReference>
<comment type="caution">
    <text evidence="2">The sequence shown here is derived from an EMBL/GenBank/DDBJ whole genome shotgun (WGS) entry which is preliminary data.</text>
</comment>
<gene>
    <name evidence="2" type="ORF">POCULU_LOCUS10009</name>
</gene>
<feature type="compositionally biased region" description="Acidic residues" evidence="1">
    <location>
        <begin position="358"/>
        <end position="369"/>
    </location>
</feature>
<evidence type="ECO:0000313" key="2">
    <source>
        <dbReference type="EMBL" id="CAG8652198.1"/>
    </source>
</evidence>